<dbReference type="Proteomes" id="UP001476798">
    <property type="component" value="Unassembled WGS sequence"/>
</dbReference>
<evidence type="ECO:0000256" key="1">
    <source>
        <dbReference type="SAM" id="MobiDB-lite"/>
    </source>
</evidence>
<dbReference type="EMBL" id="JAHRIO010089988">
    <property type="protein sequence ID" value="MEQ2187083.1"/>
    <property type="molecule type" value="Genomic_DNA"/>
</dbReference>
<sequence>LLRSTAGGGGPRTVLLAQRSGENTDPRRRKAADNGWLVHSRLIFFQSLLFIWGRFAECASYSILPHIYT</sequence>
<organism evidence="2 3">
    <name type="scientific">Goodea atripinnis</name>
    <dbReference type="NCBI Taxonomy" id="208336"/>
    <lineage>
        <taxon>Eukaryota</taxon>
        <taxon>Metazoa</taxon>
        <taxon>Chordata</taxon>
        <taxon>Craniata</taxon>
        <taxon>Vertebrata</taxon>
        <taxon>Euteleostomi</taxon>
        <taxon>Actinopterygii</taxon>
        <taxon>Neopterygii</taxon>
        <taxon>Teleostei</taxon>
        <taxon>Neoteleostei</taxon>
        <taxon>Acanthomorphata</taxon>
        <taxon>Ovalentaria</taxon>
        <taxon>Atherinomorphae</taxon>
        <taxon>Cyprinodontiformes</taxon>
        <taxon>Goodeidae</taxon>
        <taxon>Goodea</taxon>
    </lineage>
</organism>
<comment type="caution">
    <text evidence="2">The sequence shown here is derived from an EMBL/GenBank/DDBJ whole genome shotgun (WGS) entry which is preliminary data.</text>
</comment>
<accession>A0ABV0PU81</accession>
<keyword evidence="3" id="KW-1185">Reference proteome</keyword>
<protein>
    <submittedName>
        <fullName evidence="2">Uncharacterized protein</fullName>
    </submittedName>
</protein>
<feature type="region of interest" description="Disordered" evidence="1">
    <location>
        <begin position="1"/>
        <end position="29"/>
    </location>
</feature>
<evidence type="ECO:0000313" key="2">
    <source>
        <dbReference type="EMBL" id="MEQ2187083.1"/>
    </source>
</evidence>
<gene>
    <name evidence="2" type="ORF">GOODEAATRI_000936</name>
</gene>
<feature type="compositionally biased region" description="Gly residues" evidence="1">
    <location>
        <begin position="1"/>
        <end position="11"/>
    </location>
</feature>
<reference evidence="2 3" key="1">
    <citation type="submission" date="2021-06" db="EMBL/GenBank/DDBJ databases">
        <authorList>
            <person name="Palmer J.M."/>
        </authorList>
    </citation>
    <scope>NUCLEOTIDE SEQUENCE [LARGE SCALE GENOMIC DNA]</scope>
    <source>
        <strain evidence="2 3">GA_2019</strain>
        <tissue evidence="2">Muscle</tissue>
    </source>
</reference>
<proteinExistence type="predicted"/>
<name>A0ABV0PU81_9TELE</name>
<evidence type="ECO:0000313" key="3">
    <source>
        <dbReference type="Proteomes" id="UP001476798"/>
    </source>
</evidence>
<feature type="non-terminal residue" evidence="2">
    <location>
        <position position="1"/>
    </location>
</feature>
<feature type="non-terminal residue" evidence="2">
    <location>
        <position position="69"/>
    </location>
</feature>